<keyword evidence="1" id="KW-0489">Methyltransferase</keyword>
<dbReference type="PANTHER" id="PTHR43464">
    <property type="entry name" value="METHYLTRANSFERASE"/>
    <property type="match status" value="1"/>
</dbReference>
<dbReference type="Proteomes" id="UP001162734">
    <property type="component" value="Chromosome"/>
</dbReference>
<name>A0ABN6N9Z3_9BACT</name>
<dbReference type="InterPro" id="IPR029063">
    <property type="entry name" value="SAM-dependent_MTases_sf"/>
</dbReference>
<dbReference type="InterPro" id="IPR041698">
    <property type="entry name" value="Methyltransf_25"/>
</dbReference>
<accession>A0ABN6N9Z3</accession>
<feature type="domain" description="Methyltransferase" evidence="4">
    <location>
        <begin position="76"/>
        <end position="160"/>
    </location>
</feature>
<dbReference type="RefSeq" id="WP_248342455.1">
    <property type="nucleotide sequence ID" value="NZ_AP025592.1"/>
</dbReference>
<dbReference type="PANTHER" id="PTHR43464:SF19">
    <property type="entry name" value="UBIQUINONE BIOSYNTHESIS O-METHYLTRANSFERASE, MITOCHONDRIAL"/>
    <property type="match status" value="1"/>
</dbReference>
<gene>
    <name evidence="5" type="ORF">AMPC_31740</name>
</gene>
<dbReference type="SUPFAM" id="SSF53335">
    <property type="entry name" value="S-adenosyl-L-methionine-dependent methyltransferases"/>
    <property type="match status" value="1"/>
</dbReference>
<evidence type="ECO:0000313" key="5">
    <source>
        <dbReference type="EMBL" id="BDG10061.1"/>
    </source>
</evidence>
<dbReference type="Gene3D" id="3.40.50.150">
    <property type="entry name" value="Vaccinia Virus protein VP39"/>
    <property type="match status" value="1"/>
</dbReference>
<keyword evidence="6" id="KW-1185">Reference proteome</keyword>
<evidence type="ECO:0000259" key="4">
    <source>
        <dbReference type="Pfam" id="PF13649"/>
    </source>
</evidence>
<evidence type="ECO:0000256" key="3">
    <source>
        <dbReference type="ARBA" id="ARBA00022691"/>
    </source>
</evidence>
<organism evidence="5 6">
    <name type="scientific">Anaeromyxobacter paludicola</name>
    <dbReference type="NCBI Taxonomy" id="2918171"/>
    <lineage>
        <taxon>Bacteria</taxon>
        <taxon>Pseudomonadati</taxon>
        <taxon>Myxococcota</taxon>
        <taxon>Myxococcia</taxon>
        <taxon>Myxococcales</taxon>
        <taxon>Cystobacterineae</taxon>
        <taxon>Anaeromyxobacteraceae</taxon>
        <taxon>Anaeromyxobacter</taxon>
    </lineage>
</organism>
<evidence type="ECO:0000256" key="1">
    <source>
        <dbReference type="ARBA" id="ARBA00022603"/>
    </source>
</evidence>
<dbReference type="Pfam" id="PF13649">
    <property type="entry name" value="Methyltransf_25"/>
    <property type="match status" value="1"/>
</dbReference>
<dbReference type="CDD" id="cd02440">
    <property type="entry name" value="AdoMet_MTases"/>
    <property type="match status" value="1"/>
</dbReference>
<reference evidence="6" key="1">
    <citation type="journal article" date="2022" name="Int. J. Syst. Evol. Microbiol.">
        <title>Anaeromyxobacter oryzae sp. nov., Anaeromyxobacter diazotrophicus sp. nov. and Anaeromyxobacter paludicola sp. nov., isolated from paddy soils.</title>
        <authorList>
            <person name="Itoh H."/>
            <person name="Xu Z."/>
            <person name="Mise K."/>
            <person name="Masuda Y."/>
            <person name="Ushijima N."/>
            <person name="Hayakawa C."/>
            <person name="Shiratori Y."/>
            <person name="Senoo K."/>
        </authorList>
    </citation>
    <scope>NUCLEOTIDE SEQUENCE [LARGE SCALE GENOMIC DNA]</scope>
    <source>
        <strain evidence="6">Red630</strain>
    </source>
</reference>
<evidence type="ECO:0000256" key="2">
    <source>
        <dbReference type="ARBA" id="ARBA00022679"/>
    </source>
</evidence>
<sequence length="286" mass="31509">MNHFTFPVRQARRSAAMDDAPIDWNEAWQAARLRAGKRSGKEVWDRRAPSFARNASASGYVERMLELMRPEPSWTVLDVGCGAGTLAAPLARRVRAVTALDFSPRMLELLRERCAAEGIDNVAPVLGSWEDDWAGLGIGSCDVALASRSLSVPDLRAALLKLDAAARHRVFVTAPVGDGPIDRRVLAAVGRGYVPGPDYVYPANLLRQLGIEAAVELIAVEGVRQYDTLDDAVERLRWMVPEPTPEELARLRGWLARELSPRAGGLELCPRTFHWAVISWVPARGR</sequence>
<keyword evidence="2" id="KW-0808">Transferase</keyword>
<dbReference type="EMBL" id="AP025592">
    <property type="protein sequence ID" value="BDG10061.1"/>
    <property type="molecule type" value="Genomic_DNA"/>
</dbReference>
<proteinExistence type="predicted"/>
<keyword evidence="3" id="KW-0949">S-adenosyl-L-methionine</keyword>
<protein>
    <recommendedName>
        <fullName evidence="4">Methyltransferase domain-containing protein</fullName>
    </recommendedName>
</protein>
<evidence type="ECO:0000313" key="6">
    <source>
        <dbReference type="Proteomes" id="UP001162734"/>
    </source>
</evidence>